<protein>
    <submittedName>
        <fullName evidence="1">Uncharacterized protein</fullName>
    </submittedName>
</protein>
<dbReference type="AlphaFoldDB" id="A0AA39XEC6"/>
<keyword evidence="2" id="KW-1185">Reference proteome</keyword>
<sequence length="681" mass="77048">MSCHASRCGRVLQRKITSPRDSVWVSDDALSAAFEQYCVVSNKTQRRYAGNVPGPLECRRRLGRRHMGELASFQSPSLPPPWAFEVPLDFSQWQWEPPRRPDAPKPKQKHVRTQDNGWLGSLFFWSMPLEAEIPDQEPPSSHDLDHPASLAQPPNLGILFRTNVEDFERSAATSPLDVLEAGMKSLCHDLQQSISVGEHSFEIYCRIFFEILEVLDKRFGVYRPSEADILYMSLYSAFVAGASDKDLKDLRFWTKFIDLAYLLPIADFYRLSSTALEGFPKSDVTKYWSLKILCSRTPLKRAYDLVDGASSSLLKVQRILSSFGSAPNDSRAGVSLESTDAIQRARAELEKARFALTSADAAAFTYTRCSEIKRRAVAALWGVRDSELCSLFLTHWNSRGLHKDFDGTLKLTYEGYRSGRDDTALSALALAMFDHLAGSSDSTWLRRGLYINLWRVLKYLGRSNDMAKSLNALSHTHQLPCSFYFTLASACQDHHAVLRLASLYIHDLQKPRGRNWHPALVKRHVNGIISDGSVPSGVIWPALGIRVVGREVRIGRRRHNRYFQRHIPAIATAIATKLVDAPHLSPGAAFRIVSESVRVLEATTRRVPVRVIEALYRAVIKSTPAENMGVTARQQWFIDVVRRNYGDNVADKCCDALALWRQEMKRLHYQRTKAKYDNGTY</sequence>
<dbReference type="EMBL" id="JAULSU010000001">
    <property type="protein sequence ID" value="KAK0632155.1"/>
    <property type="molecule type" value="Genomic_DNA"/>
</dbReference>
<dbReference type="Proteomes" id="UP001175000">
    <property type="component" value="Unassembled WGS sequence"/>
</dbReference>
<evidence type="ECO:0000313" key="1">
    <source>
        <dbReference type="EMBL" id="KAK0632155.1"/>
    </source>
</evidence>
<comment type="caution">
    <text evidence="1">The sequence shown here is derived from an EMBL/GenBank/DDBJ whole genome shotgun (WGS) entry which is preliminary data.</text>
</comment>
<evidence type="ECO:0000313" key="2">
    <source>
        <dbReference type="Proteomes" id="UP001175000"/>
    </source>
</evidence>
<gene>
    <name evidence="1" type="ORF">B0T14DRAFT_22736</name>
</gene>
<name>A0AA39XEC6_9PEZI</name>
<organism evidence="1 2">
    <name type="scientific">Immersiella caudata</name>
    <dbReference type="NCBI Taxonomy" id="314043"/>
    <lineage>
        <taxon>Eukaryota</taxon>
        <taxon>Fungi</taxon>
        <taxon>Dikarya</taxon>
        <taxon>Ascomycota</taxon>
        <taxon>Pezizomycotina</taxon>
        <taxon>Sordariomycetes</taxon>
        <taxon>Sordariomycetidae</taxon>
        <taxon>Sordariales</taxon>
        <taxon>Lasiosphaeriaceae</taxon>
        <taxon>Immersiella</taxon>
    </lineage>
</organism>
<accession>A0AA39XEC6</accession>
<proteinExistence type="predicted"/>
<reference evidence="1" key="1">
    <citation type="submission" date="2023-06" db="EMBL/GenBank/DDBJ databases">
        <title>Genome-scale phylogeny and comparative genomics of the fungal order Sordariales.</title>
        <authorList>
            <consortium name="Lawrence Berkeley National Laboratory"/>
            <person name="Hensen N."/>
            <person name="Bonometti L."/>
            <person name="Westerberg I."/>
            <person name="Brannstrom I.O."/>
            <person name="Guillou S."/>
            <person name="Cros-Aarteil S."/>
            <person name="Calhoun S."/>
            <person name="Haridas S."/>
            <person name="Kuo A."/>
            <person name="Mondo S."/>
            <person name="Pangilinan J."/>
            <person name="Riley R."/>
            <person name="Labutti K."/>
            <person name="Andreopoulos B."/>
            <person name="Lipzen A."/>
            <person name="Chen C."/>
            <person name="Yanf M."/>
            <person name="Daum C."/>
            <person name="Ng V."/>
            <person name="Clum A."/>
            <person name="Steindorff A."/>
            <person name="Ohm R."/>
            <person name="Martin F."/>
            <person name="Silar P."/>
            <person name="Natvig D."/>
            <person name="Lalanne C."/>
            <person name="Gautier V."/>
            <person name="Ament-Velasquez S.L."/>
            <person name="Kruys A."/>
            <person name="Hutchinson M.I."/>
            <person name="Powell A.J."/>
            <person name="Barry K."/>
            <person name="Miller A.N."/>
            <person name="Grigoriev I.V."/>
            <person name="Debuchy R."/>
            <person name="Gladieux P."/>
            <person name="Thoren M.H."/>
            <person name="Johannesson H."/>
        </authorList>
    </citation>
    <scope>NUCLEOTIDE SEQUENCE</scope>
    <source>
        <strain evidence="1">CBS 606.72</strain>
    </source>
</reference>